<dbReference type="HAMAP" id="MF_01343_B">
    <property type="entry name" value="Ribosomal_uS15_B"/>
    <property type="match status" value="1"/>
</dbReference>
<dbReference type="FunFam" id="1.10.287.10:FF:000002">
    <property type="entry name" value="30S ribosomal protein S15"/>
    <property type="match status" value="1"/>
</dbReference>
<dbReference type="Gene3D" id="1.10.287.10">
    <property type="entry name" value="S15/NS1, RNA-binding"/>
    <property type="match status" value="1"/>
</dbReference>
<sequence length="90" mass="10557">MSLTNEQIQEVVKQFGKDEKDTGSTEVQVALLTTRIRLLTEHAKVYKKDNHSRRGLVMLVSQRKKLLKYLRRTNPDSYLNVTQELSIRRN</sequence>
<keyword evidence="2" id="KW-0687">Ribonucleoprotein</keyword>
<accession>A0A381RX66</accession>
<dbReference type="SUPFAM" id="SSF47060">
    <property type="entry name" value="S15/NS1 RNA-binding domain"/>
    <property type="match status" value="1"/>
</dbReference>
<dbReference type="AlphaFoldDB" id="A0A381RX66"/>
<dbReference type="PANTHER" id="PTHR23321:SF26">
    <property type="entry name" value="SMALL RIBOSOMAL SUBUNIT PROTEIN US15M"/>
    <property type="match status" value="1"/>
</dbReference>
<dbReference type="Pfam" id="PF00312">
    <property type="entry name" value="Ribosomal_S15"/>
    <property type="match status" value="1"/>
</dbReference>
<dbReference type="SMART" id="SM01387">
    <property type="entry name" value="Ribosomal_S15"/>
    <property type="match status" value="1"/>
</dbReference>
<dbReference type="GO" id="GO:0003735">
    <property type="term" value="F:structural constituent of ribosome"/>
    <property type="evidence" value="ECO:0007669"/>
    <property type="project" value="InterPro"/>
</dbReference>
<dbReference type="CDD" id="cd00353">
    <property type="entry name" value="Ribosomal_S15p_S13e"/>
    <property type="match status" value="1"/>
</dbReference>
<dbReference type="PANTHER" id="PTHR23321">
    <property type="entry name" value="RIBOSOMAL PROTEIN S15, BACTERIAL AND ORGANELLAR"/>
    <property type="match status" value="1"/>
</dbReference>
<evidence type="ECO:0000256" key="1">
    <source>
        <dbReference type="ARBA" id="ARBA00022980"/>
    </source>
</evidence>
<evidence type="ECO:0000313" key="3">
    <source>
        <dbReference type="EMBL" id="SUZ95608.1"/>
    </source>
</evidence>
<organism evidence="3">
    <name type="scientific">marine metagenome</name>
    <dbReference type="NCBI Taxonomy" id="408172"/>
    <lineage>
        <taxon>unclassified sequences</taxon>
        <taxon>metagenomes</taxon>
        <taxon>ecological metagenomes</taxon>
    </lineage>
</organism>
<protein>
    <recommendedName>
        <fullName evidence="4">30S ribosomal protein S15</fullName>
    </recommendedName>
</protein>
<dbReference type="GO" id="GO:0022627">
    <property type="term" value="C:cytosolic small ribosomal subunit"/>
    <property type="evidence" value="ECO:0007669"/>
    <property type="project" value="TreeGrafter"/>
</dbReference>
<evidence type="ECO:0008006" key="4">
    <source>
        <dbReference type="Google" id="ProtNLM"/>
    </source>
</evidence>
<dbReference type="EMBL" id="UINC01002339">
    <property type="protein sequence ID" value="SUZ95608.1"/>
    <property type="molecule type" value="Genomic_DNA"/>
</dbReference>
<dbReference type="GO" id="GO:0006412">
    <property type="term" value="P:translation"/>
    <property type="evidence" value="ECO:0007669"/>
    <property type="project" value="InterPro"/>
</dbReference>
<keyword evidence="1" id="KW-0689">Ribosomal protein</keyword>
<dbReference type="NCBIfam" id="TIGR00952">
    <property type="entry name" value="S15_bact"/>
    <property type="match status" value="1"/>
</dbReference>
<gene>
    <name evidence="3" type="ORF">METZ01_LOCUS48462</name>
</gene>
<evidence type="ECO:0000256" key="2">
    <source>
        <dbReference type="ARBA" id="ARBA00023274"/>
    </source>
</evidence>
<dbReference type="InterPro" id="IPR005290">
    <property type="entry name" value="Ribosomal_uS15_bac-type"/>
</dbReference>
<proteinExistence type="inferred from homology"/>
<dbReference type="InterPro" id="IPR009068">
    <property type="entry name" value="uS15_NS1_RNA-bd_sf"/>
</dbReference>
<dbReference type="Gene3D" id="6.10.250.3130">
    <property type="match status" value="1"/>
</dbReference>
<name>A0A381RX66_9ZZZZ</name>
<dbReference type="InterPro" id="IPR000589">
    <property type="entry name" value="Ribosomal_uS15"/>
</dbReference>
<reference evidence="3" key="1">
    <citation type="submission" date="2018-05" db="EMBL/GenBank/DDBJ databases">
        <authorList>
            <person name="Lanie J.A."/>
            <person name="Ng W.-L."/>
            <person name="Kazmierczak K.M."/>
            <person name="Andrzejewski T.M."/>
            <person name="Davidsen T.M."/>
            <person name="Wayne K.J."/>
            <person name="Tettelin H."/>
            <person name="Glass J.I."/>
            <person name="Rusch D."/>
            <person name="Podicherti R."/>
            <person name="Tsui H.-C.T."/>
            <person name="Winkler M.E."/>
        </authorList>
    </citation>
    <scope>NUCLEOTIDE SEQUENCE</scope>
</reference>